<keyword evidence="3" id="KW-1015">Disulfide bond</keyword>
<dbReference type="PANTHER" id="PTHR42852:SF6">
    <property type="entry name" value="THIOL:DISULFIDE INTERCHANGE PROTEIN DSBE"/>
    <property type="match status" value="1"/>
</dbReference>
<dbReference type="Pfam" id="PF00578">
    <property type="entry name" value="AhpC-TSA"/>
    <property type="match status" value="1"/>
</dbReference>
<dbReference type="InterPro" id="IPR036249">
    <property type="entry name" value="Thioredoxin-like_sf"/>
</dbReference>
<evidence type="ECO:0000313" key="6">
    <source>
        <dbReference type="EMBL" id="MBC5623480.1"/>
    </source>
</evidence>
<evidence type="ECO:0000256" key="3">
    <source>
        <dbReference type="ARBA" id="ARBA00023157"/>
    </source>
</evidence>
<sequence length="369" mass="42389">MRVLILFVFLWGIVCCSSPSGMSFRLKVNVQDQDTGQIALYSTGENLKLLCSGELKNGEYIFKGIFEEPGLYRLKFNERQADLYLDGEEMSITVSSRRGICADSLKGSYANEIRKKCGETFDELYTKVVDENASGLSIFQASTRNDQVLFDSLMSERLWFDDLRFSIARDLVKKYSDNVYAAYLACEEMKSHYEWGKEMYNLLSPEIQQSSIGKALKDKLERVFVSAIGQDFPDYLLENEAGDTIRLDSLKGYITVIDCWASWCGPCRSEMKSLRRLYKDFAHMGLRVVSISMDDSREKWLKACREEQLPWKSYRNPCGYKKDGIRTDLGIEGIPYLVVLDREGKFAAKELHRNVLRKKVQELLNAESE</sequence>
<reference evidence="6 7" key="1">
    <citation type="submission" date="2020-08" db="EMBL/GenBank/DDBJ databases">
        <title>Genome public.</title>
        <authorList>
            <person name="Liu C."/>
            <person name="Sun Q."/>
        </authorList>
    </citation>
    <scope>NUCLEOTIDE SEQUENCE [LARGE SCALE GENOMIC DNA]</scope>
    <source>
        <strain evidence="6 7">NSJ-56</strain>
    </source>
</reference>
<accession>A0ABR7D6D2</accession>
<dbReference type="InterPro" id="IPR000866">
    <property type="entry name" value="AhpC/TSA"/>
</dbReference>
<dbReference type="RefSeq" id="WP_186978522.1">
    <property type="nucleotide sequence ID" value="NZ_JACOOH010000011.1"/>
</dbReference>
<evidence type="ECO:0000256" key="2">
    <source>
        <dbReference type="ARBA" id="ARBA00022748"/>
    </source>
</evidence>
<evidence type="ECO:0000259" key="5">
    <source>
        <dbReference type="PROSITE" id="PS51352"/>
    </source>
</evidence>
<dbReference type="PANTHER" id="PTHR42852">
    <property type="entry name" value="THIOL:DISULFIDE INTERCHANGE PROTEIN DSBE"/>
    <property type="match status" value="1"/>
</dbReference>
<dbReference type="CDD" id="cd02966">
    <property type="entry name" value="TlpA_like_family"/>
    <property type="match status" value="1"/>
</dbReference>
<dbReference type="InterPro" id="IPR050553">
    <property type="entry name" value="Thioredoxin_ResA/DsbE_sf"/>
</dbReference>
<keyword evidence="2" id="KW-0201">Cytochrome c-type biogenesis</keyword>
<dbReference type="PROSITE" id="PS51352">
    <property type="entry name" value="THIOREDOXIN_2"/>
    <property type="match status" value="1"/>
</dbReference>
<dbReference type="InterPro" id="IPR013766">
    <property type="entry name" value="Thioredoxin_domain"/>
</dbReference>
<dbReference type="Proteomes" id="UP000646484">
    <property type="component" value="Unassembled WGS sequence"/>
</dbReference>
<dbReference type="EMBL" id="JACOOH010000011">
    <property type="protein sequence ID" value="MBC5623480.1"/>
    <property type="molecule type" value="Genomic_DNA"/>
</dbReference>
<keyword evidence="4" id="KW-0676">Redox-active center</keyword>
<comment type="caution">
    <text evidence="6">The sequence shown here is derived from an EMBL/GenBank/DDBJ whole genome shotgun (WGS) entry which is preliminary data.</text>
</comment>
<protein>
    <submittedName>
        <fullName evidence="6">AhpC/TSA family protein</fullName>
    </submittedName>
</protein>
<evidence type="ECO:0000256" key="1">
    <source>
        <dbReference type="ARBA" id="ARBA00004196"/>
    </source>
</evidence>
<dbReference type="PROSITE" id="PS00194">
    <property type="entry name" value="THIOREDOXIN_1"/>
    <property type="match status" value="1"/>
</dbReference>
<dbReference type="InterPro" id="IPR017937">
    <property type="entry name" value="Thioredoxin_CS"/>
</dbReference>
<organism evidence="6 7">
    <name type="scientific">Butyricimonas hominis</name>
    <dbReference type="NCBI Taxonomy" id="2763032"/>
    <lineage>
        <taxon>Bacteria</taxon>
        <taxon>Pseudomonadati</taxon>
        <taxon>Bacteroidota</taxon>
        <taxon>Bacteroidia</taxon>
        <taxon>Bacteroidales</taxon>
        <taxon>Odoribacteraceae</taxon>
        <taxon>Butyricimonas</taxon>
    </lineage>
</organism>
<keyword evidence="7" id="KW-1185">Reference proteome</keyword>
<gene>
    <name evidence="6" type="ORF">H8S64_20495</name>
</gene>
<dbReference type="SUPFAM" id="SSF52833">
    <property type="entry name" value="Thioredoxin-like"/>
    <property type="match status" value="1"/>
</dbReference>
<evidence type="ECO:0000256" key="4">
    <source>
        <dbReference type="ARBA" id="ARBA00023284"/>
    </source>
</evidence>
<feature type="domain" description="Thioredoxin" evidence="5">
    <location>
        <begin position="226"/>
        <end position="369"/>
    </location>
</feature>
<proteinExistence type="predicted"/>
<dbReference type="Gene3D" id="3.40.30.10">
    <property type="entry name" value="Glutaredoxin"/>
    <property type="match status" value="1"/>
</dbReference>
<name>A0ABR7D6D2_9BACT</name>
<comment type="subcellular location">
    <subcellularLocation>
        <location evidence="1">Cell envelope</location>
    </subcellularLocation>
</comment>
<evidence type="ECO:0000313" key="7">
    <source>
        <dbReference type="Proteomes" id="UP000646484"/>
    </source>
</evidence>